<dbReference type="Pfam" id="PF25019">
    <property type="entry name" value="LRR_R13L1-DRL21"/>
    <property type="match status" value="1"/>
</dbReference>
<dbReference type="Gene3D" id="1.10.8.430">
    <property type="entry name" value="Helical domain of apoptotic protease-activating factors"/>
    <property type="match status" value="1"/>
</dbReference>
<dbReference type="InterPro" id="IPR057135">
    <property type="entry name" value="At4g27190-like_LRR"/>
</dbReference>
<dbReference type="Gene3D" id="1.10.10.10">
    <property type="entry name" value="Winged helix-like DNA-binding domain superfamily/Winged helix DNA-binding domain"/>
    <property type="match status" value="1"/>
</dbReference>
<organism evidence="11 12">
    <name type="scientific">Eucalyptus globulus</name>
    <name type="common">Tasmanian blue gum</name>
    <dbReference type="NCBI Taxonomy" id="34317"/>
    <lineage>
        <taxon>Eukaryota</taxon>
        <taxon>Viridiplantae</taxon>
        <taxon>Streptophyta</taxon>
        <taxon>Embryophyta</taxon>
        <taxon>Tracheophyta</taxon>
        <taxon>Spermatophyta</taxon>
        <taxon>Magnoliopsida</taxon>
        <taxon>eudicotyledons</taxon>
        <taxon>Gunneridae</taxon>
        <taxon>Pentapetalae</taxon>
        <taxon>rosids</taxon>
        <taxon>malvids</taxon>
        <taxon>Myrtales</taxon>
        <taxon>Myrtaceae</taxon>
        <taxon>Myrtoideae</taxon>
        <taxon>Eucalypteae</taxon>
        <taxon>Eucalyptus</taxon>
    </lineage>
</organism>
<dbReference type="InterPro" id="IPR027417">
    <property type="entry name" value="P-loop_NTPase"/>
</dbReference>
<dbReference type="Proteomes" id="UP001634007">
    <property type="component" value="Unassembled WGS sequence"/>
</dbReference>
<evidence type="ECO:0000256" key="1">
    <source>
        <dbReference type="ARBA" id="ARBA00022614"/>
    </source>
</evidence>
<dbReference type="Pfam" id="PF23247">
    <property type="entry name" value="LRR_RPS2"/>
    <property type="match status" value="1"/>
</dbReference>
<keyword evidence="1" id="KW-0433">Leucine-rich repeat</keyword>
<evidence type="ECO:0000259" key="10">
    <source>
        <dbReference type="Pfam" id="PF25019"/>
    </source>
</evidence>
<dbReference type="SUPFAM" id="SSF52540">
    <property type="entry name" value="P-loop containing nucleoside triphosphate hydrolases"/>
    <property type="match status" value="1"/>
</dbReference>
<feature type="domain" description="Disease resistance N-terminal" evidence="7">
    <location>
        <begin position="13"/>
        <end position="100"/>
    </location>
</feature>
<dbReference type="InterPro" id="IPR032675">
    <property type="entry name" value="LRR_dom_sf"/>
</dbReference>
<dbReference type="Pfam" id="PF00931">
    <property type="entry name" value="NB-ARC"/>
    <property type="match status" value="1"/>
</dbReference>
<dbReference type="InterPro" id="IPR056789">
    <property type="entry name" value="LRR_R13L1-DRL21"/>
</dbReference>
<reference evidence="11 12" key="1">
    <citation type="submission" date="2024-11" db="EMBL/GenBank/DDBJ databases">
        <title>Chromosome-level genome assembly of Eucalyptus globulus Labill. provides insights into its genome evolution.</title>
        <authorList>
            <person name="Li X."/>
        </authorList>
    </citation>
    <scope>NUCLEOTIDE SEQUENCE [LARGE SCALE GENOMIC DNA]</scope>
    <source>
        <strain evidence="11">CL2024</strain>
        <tissue evidence="11">Fresh tender leaves</tissue>
    </source>
</reference>
<dbReference type="InterPro" id="IPR042197">
    <property type="entry name" value="Apaf_helical"/>
</dbReference>
<dbReference type="EMBL" id="JBJKBG010000002">
    <property type="protein sequence ID" value="KAL3749000.1"/>
    <property type="molecule type" value="Genomic_DNA"/>
</dbReference>
<dbReference type="Pfam" id="PF23559">
    <property type="entry name" value="WHD_DRP"/>
    <property type="match status" value="1"/>
</dbReference>
<dbReference type="InterPro" id="IPR036388">
    <property type="entry name" value="WH-like_DNA-bd_sf"/>
</dbReference>
<dbReference type="GO" id="GO:0005524">
    <property type="term" value="F:ATP binding"/>
    <property type="evidence" value="ECO:0007669"/>
    <property type="project" value="UniProtKB-KW"/>
</dbReference>
<dbReference type="FunFam" id="1.10.10.10:FF:000322">
    <property type="entry name" value="Probable disease resistance protein At1g63360"/>
    <property type="match status" value="1"/>
</dbReference>
<evidence type="ECO:0000313" key="12">
    <source>
        <dbReference type="Proteomes" id="UP001634007"/>
    </source>
</evidence>
<dbReference type="PANTHER" id="PTHR36766">
    <property type="entry name" value="PLANT BROAD-SPECTRUM MILDEW RESISTANCE PROTEIN RPW8"/>
    <property type="match status" value="1"/>
</dbReference>
<evidence type="ECO:0000256" key="3">
    <source>
        <dbReference type="ARBA" id="ARBA00022741"/>
    </source>
</evidence>
<keyword evidence="3" id="KW-0547">Nucleotide-binding</keyword>
<evidence type="ECO:0000256" key="4">
    <source>
        <dbReference type="ARBA" id="ARBA00022821"/>
    </source>
</evidence>
<evidence type="ECO:0000256" key="5">
    <source>
        <dbReference type="ARBA" id="ARBA00022840"/>
    </source>
</evidence>
<dbReference type="Pfam" id="PF18052">
    <property type="entry name" value="Rx_N"/>
    <property type="match status" value="1"/>
</dbReference>
<evidence type="ECO:0000313" key="11">
    <source>
        <dbReference type="EMBL" id="KAL3749000.1"/>
    </source>
</evidence>
<dbReference type="Gene3D" id="3.40.50.300">
    <property type="entry name" value="P-loop containing nucleotide triphosphate hydrolases"/>
    <property type="match status" value="1"/>
</dbReference>
<dbReference type="InterPro" id="IPR058922">
    <property type="entry name" value="WHD_DRP"/>
</dbReference>
<keyword evidence="4" id="KW-0611">Plant defense</keyword>
<dbReference type="InterPro" id="IPR002182">
    <property type="entry name" value="NB-ARC"/>
</dbReference>
<dbReference type="InterPro" id="IPR041118">
    <property type="entry name" value="Rx_N"/>
</dbReference>
<dbReference type="SUPFAM" id="SSF52058">
    <property type="entry name" value="L domain-like"/>
    <property type="match status" value="3"/>
</dbReference>
<evidence type="ECO:0000256" key="2">
    <source>
        <dbReference type="ARBA" id="ARBA00022737"/>
    </source>
</evidence>
<dbReference type="PANTHER" id="PTHR36766:SF51">
    <property type="entry name" value="DISEASE RESISTANCE RPP13-LIKE PROTEIN 1"/>
    <property type="match status" value="1"/>
</dbReference>
<evidence type="ECO:0000259" key="7">
    <source>
        <dbReference type="Pfam" id="PF18052"/>
    </source>
</evidence>
<dbReference type="PRINTS" id="PR00364">
    <property type="entry name" value="DISEASERSIST"/>
</dbReference>
<dbReference type="GO" id="GO:0051707">
    <property type="term" value="P:response to other organism"/>
    <property type="evidence" value="ECO:0007669"/>
    <property type="project" value="UniProtKB-ARBA"/>
</dbReference>
<evidence type="ECO:0000259" key="8">
    <source>
        <dbReference type="Pfam" id="PF23247"/>
    </source>
</evidence>
<feature type="domain" description="Disease resistance protein At4g27190-like leucine-rich repeats" evidence="8">
    <location>
        <begin position="869"/>
        <end position="1001"/>
    </location>
</feature>
<keyword evidence="12" id="KW-1185">Reference proteome</keyword>
<proteinExistence type="predicted"/>
<evidence type="ECO:0000259" key="9">
    <source>
        <dbReference type="Pfam" id="PF23559"/>
    </source>
</evidence>
<evidence type="ECO:0000259" key="6">
    <source>
        <dbReference type="Pfam" id="PF00931"/>
    </source>
</evidence>
<dbReference type="Gene3D" id="1.20.5.4130">
    <property type="match status" value="1"/>
</dbReference>
<accession>A0ABD3LB11</accession>
<feature type="domain" description="R13L1/DRL21-like LRR repeat region" evidence="10">
    <location>
        <begin position="697"/>
        <end position="823"/>
    </location>
</feature>
<gene>
    <name evidence="11" type="ORF">ACJRO7_010136</name>
</gene>
<protein>
    <submittedName>
        <fullName evidence="11">Uncharacterized protein</fullName>
    </submittedName>
</protein>
<dbReference type="Gene3D" id="3.80.10.10">
    <property type="entry name" value="Ribonuclease Inhibitor"/>
    <property type="match status" value="5"/>
</dbReference>
<feature type="domain" description="NB-ARC" evidence="6">
    <location>
        <begin position="191"/>
        <end position="341"/>
    </location>
</feature>
<comment type="caution">
    <text evidence="11">The sequence shown here is derived from an EMBL/GenBank/DDBJ whole genome shotgun (WGS) entry which is preliminary data.</text>
</comment>
<keyword evidence="2" id="KW-0677">Repeat</keyword>
<name>A0ABD3LB11_EUCGL</name>
<feature type="domain" description="Disease resistance protein winged helix" evidence="9">
    <location>
        <begin position="431"/>
        <end position="499"/>
    </location>
</feature>
<sequence>MAIGEIFLGSFCQVLLDKLTSLGLDYVLQERINTTSLHMLKGMLETINAMLDDAEDKQLSDDRLMKLWFDDVRDLAYDIEDLLHEFEIEAGQAKPKAESSTSGGQLKRKFSLFSRSCSLMSETKSQEMKGRFEEIISRKAFLSLRENVVHKSHYTNKRLPSTSLPELQFFGREEEEAQVLELLIGDVQNSDATLSIVPIVGMGGVGKTALVQQLYNHVRVKSYFERRVWVCVSDFFDVLNITKTILQSVTELPCEGEDLNGLQVKLKDSLSEKKFLVILDDVWNEKYGEWTALLKPFEAGAKGSKIIVTTRNHSVVSITGASPYPLKELSLDNCTSLLTHHALGERNFGRHAYLEAIGKKLAEKCKGLPLAAKILGGLLRNKENLDEWEAILNNRIWDAMMEKNYEVLPALKLSYVHLPSYLKRCFAYCAIFPKDYEIERHELVLLWIAEGFLDGRKAKENILSLGWNYFDELVSRSFLQQSSVNTSKFLMHDLLNDLAKSIAGGICFTSRESQQVDEEDDASLDKKALYASFISSWYVTSRCLRAYDGMKVLRSLIILRDGIGGGSRKFSISNKVLYDLLTKLKYLKVFSLCYCSIIEVPECVSDLNHLRYLNFSYTDIERLPESIDALCKLQALILRGCQKLSMLPSGITKLVNLQFLDLRDTSSLKKMPLGIGNLKNIIILSKFVLEPEKGSKLKELKNLQNLQGEFFISELQKVEEVRDAIDANLFRKQGLSNLFLSWNKNFGNFRNIEHEARVLHSLRPHTNLESLTISYYGGGIFPSWLNGPSYSKIVSLCLRGCPNVRSLPSLGQLPSLRELSIEGLHVVSMIGSEFCGTKRPFPSLTTLKFEEMSAWKDWSIYVGGQEEEVPFSCLQHLVVRRCPKLVGTLPCQLDHLIKLEIHSCSHLNNSTSVIHLPSLCDLHLRDCNKEILKSLVNLTSLTILKIENLSELICFDKGFIRHLVKLKELHIRSCDKLTYLWQDGDGTRNLICLQELAIRSCPQFTSFVVGEGEILKIVVNIPSLTVLKIQHLPKLVCFDHGFMSSLVKLKELEIISCDKLTYLWQDGNETQNLTCLQSLAIESCPQFTSFVGGEGEIELPCNLEKMELKNCTSLENLPSKMHTLRDLSIRNCPKIMGQTIPPDDLSSNNLISQLESLKISKCDSMTFFPLAKARLAALKTLHISECEGVESLEEIIVESLKSLDISTCVKLGSLPRCLHMLSHLTKLEIWNCPALDIDDFPPLPITLSKLTLCKCPKIKFLPNQWHNLTSLHSLQIWYCQNIKCFPEGGLPPNLQSLEILGCENLKSPMREWGLHLLASLELLQIDFGKGGEGEGEWFPWEDKDAWSLLFPSSLTELYLRNMRNVESLSNGLRSHLSSLQQLWIRDCPKLRYLPEDGLPPSLQNLYIYKCEILKLRCSKLTGEYWPLIEEIPIVYIDGIQIQ</sequence>
<keyword evidence="5" id="KW-0067">ATP-binding</keyword>
<dbReference type="FunFam" id="3.40.50.300:FF:001091">
    <property type="entry name" value="Probable disease resistance protein At1g61300"/>
    <property type="match status" value="1"/>
</dbReference>
<dbReference type="GO" id="GO:0006952">
    <property type="term" value="P:defense response"/>
    <property type="evidence" value="ECO:0007669"/>
    <property type="project" value="UniProtKB-KW"/>
</dbReference>